<evidence type="ECO:0000259" key="1">
    <source>
        <dbReference type="SMART" id="SM00460"/>
    </source>
</evidence>
<dbReference type="RefSeq" id="WP_188513339.1">
    <property type="nucleotide sequence ID" value="NZ_BMGD01000002.1"/>
</dbReference>
<proteinExistence type="predicted"/>
<dbReference type="SUPFAM" id="SSF54001">
    <property type="entry name" value="Cysteine proteinases"/>
    <property type="match status" value="1"/>
</dbReference>
<organism evidence="2 3">
    <name type="scientific">Blastomonas aquatica</name>
    <dbReference type="NCBI Taxonomy" id="1510276"/>
    <lineage>
        <taxon>Bacteria</taxon>
        <taxon>Pseudomonadati</taxon>
        <taxon>Pseudomonadota</taxon>
        <taxon>Alphaproteobacteria</taxon>
        <taxon>Sphingomonadales</taxon>
        <taxon>Sphingomonadaceae</taxon>
        <taxon>Blastomonas</taxon>
    </lineage>
</organism>
<name>A0ABQ1J452_9SPHN</name>
<accession>A0ABQ1J452</accession>
<dbReference type="Pfam" id="PF01841">
    <property type="entry name" value="Transglut_core"/>
    <property type="match status" value="1"/>
</dbReference>
<comment type="caution">
    <text evidence="2">The sequence shown here is derived from an EMBL/GenBank/DDBJ whole genome shotgun (WGS) entry which is preliminary data.</text>
</comment>
<dbReference type="InterPro" id="IPR013589">
    <property type="entry name" value="Bac_transglu_N"/>
</dbReference>
<dbReference type="PANTHER" id="PTHR33490">
    <property type="entry name" value="BLR5614 PROTEIN-RELATED"/>
    <property type="match status" value="1"/>
</dbReference>
<gene>
    <name evidence="2" type="ORF">GCM10010833_10400</name>
</gene>
<evidence type="ECO:0000313" key="2">
    <source>
        <dbReference type="EMBL" id="GGB57573.1"/>
    </source>
</evidence>
<dbReference type="PANTHER" id="PTHR33490:SF6">
    <property type="entry name" value="SLL1049 PROTEIN"/>
    <property type="match status" value="1"/>
</dbReference>
<dbReference type="InterPro" id="IPR038765">
    <property type="entry name" value="Papain-like_cys_pep_sf"/>
</dbReference>
<dbReference type="EMBL" id="BMGD01000002">
    <property type="protein sequence ID" value="GGB57573.1"/>
    <property type="molecule type" value="Genomic_DNA"/>
</dbReference>
<feature type="domain" description="Transglutaminase-like" evidence="1">
    <location>
        <begin position="161"/>
        <end position="225"/>
    </location>
</feature>
<keyword evidence="3" id="KW-1185">Reference proteome</keyword>
<evidence type="ECO:0000313" key="3">
    <source>
        <dbReference type="Proteomes" id="UP000614261"/>
    </source>
</evidence>
<dbReference type="Gene3D" id="3.10.620.30">
    <property type="match status" value="1"/>
</dbReference>
<dbReference type="InterPro" id="IPR002931">
    <property type="entry name" value="Transglutaminase-like"/>
</dbReference>
<reference evidence="3" key="1">
    <citation type="journal article" date="2019" name="Int. J. Syst. Evol. Microbiol.">
        <title>The Global Catalogue of Microorganisms (GCM) 10K type strain sequencing project: providing services to taxonomists for standard genome sequencing and annotation.</title>
        <authorList>
            <consortium name="The Broad Institute Genomics Platform"/>
            <consortium name="The Broad Institute Genome Sequencing Center for Infectious Disease"/>
            <person name="Wu L."/>
            <person name="Ma J."/>
        </authorList>
    </citation>
    <scope>NUCLEOTIDE SEQUENCE [LARGE SCALE GENOMIC DNA]</scope>
    <source>
        <strain evidence="3">CGMCC 1.12851</strain>
    </source>
</reference>
<dbReference type="SMART" id="SM00460">
    <property type="entry name" value="TGc"/>
    <property type="match status" value="1"/>
</dbReference>
<dbReference type="Proteomes" id="UP000614261">
    <property type="component" value="Unassembled WGS sequence"/>
</dbReference>
<sequence>MRLHIVHRTSYHYDSPMPYALQRLRMIPKDSAGQRVVTWKTEVEGGTKQVDYVDHHNNHVELFSFNPHQHEVVIHCEGEVETSNHAGLVGQHGGSTPLWYFRSETPFTKPGPAIRKLLRQFDDPGAGDGDAPRLHALSEQVRSAVAYEIGQTGATTTAEEALNAGHGVCQDHAHLFIALARLLGYPARYVSGYLLMNDRIDQDAGHGWAEVHADGLGWVGFDVSNGYSPDERYVRVATGLDYREAAPIGGITFGKGNEAMSVTLQVKQVQTQEQQQ</sequence>
<dbReference type="Pfam" id="PF08379">
    <property type="entry name" value="Bact_transglu_N"/>
    <property type="match status" value="1"/>
</dbReference>
<protein>
    <submittedName>
        <fullName evidence="2">Transglutaminase</fullName>
    </submittedName>
</protein>